<dbReference type="SUPFAM" id="SSF46689">
    <property type="entry name" value="Homeodomain-like"/>
    <property type="match status" value="1"/>
</dbReference>
<dbReference type="Pfam" id="PF24818">
    <property type="entry name" value="PH_TRF2_HOY1"/>
    <property type="match status" value="1"/>
</dbReference>
<dbReference type="Gene3D" id="1.10.10.60">
    <property type="entry name" value="Homeodomain-like"/>
    <property type="match status" value="1"/>
</dbReference>
<comment type="subcellular location">
    <subcellularLocation>
        <location evidence="1 2">Nucleus</location>
    </subcellularLocation>
</comment>
<comment type="caution">
    <text evidence="5">The sequence shown here is derived from an EMBL/GenBank/DDBJ whole genome shotgun (WGS) entry which is preliminary data.</text>
</comment>
<dbReference type="PROSITE" id="PS50071">
    <property type="entry name" value="HOMEOBOX_2"/>
    <property type="match status" value="1"/>
</dbReference>
<feature type="domain" description="Homeobox" evidence="4">
    <location>
        <begin position="76"/>
        <end position="136"/>
    </location>
</feature>
<gene>
    <name evidence="5" type="ORF">EIP91_006249</name>
</gene>
<dbReference type="STRING" id="92696.A0A4R0R682"/>
<feature type="DNA-binding region" description="Homeobox" evidence="1">
    <location>
        <begin position="78"/>
        <end position="137"/>
    </location>
</feature>
<feature type="compositionally biased region" description="Basic and acidic residues" evidence="3">
    <location>
        <begin position="16"/>
        <end position="26"/>
    </location>
</feature>
<proteinExistence type="predicted"/>
<dbReference type="PANTHER" id="PTHR46255:SF3">
    <property type="entry name" value="HOMEOBOX DOMAIN-CONTAINING PROTEIN"/>
    <property type="match status" value="1"/>
</dbReference>
<sequence length="535" mass="58036">MSMDSAVSPAESSSTHSHDEDERADSLDSSPCSSTSPLTPDDSPSPSEALGPEKDSNAGPIRTRSSSAASSKESDTKEKRKRSRVTPEQLAHLERYFSMDRSPTAGRRKEISETLGMQERQTQIWFQNRRAKAKLQDGKKGGRNGIADVPPDMPPELAAGFDVSLQTMIHECEPVTIIPCTDLSIGTWKRIATTVSRHDLVAYVCEAKHCLTWFIHSAGYGFKMEIPFDSIVETKFVNAAPGTGLASFFLSHPPIFFLETITPSSSSGAPVRGWKPCSDWTEGMQATKVLRHDLVGSAVQLAHVLRNLNVNSSTGAEISLHPPSYRPAADVSPTPTQASILGFVESPHDLIHPSRSETYGYDLQRPHSGDSLQHPLTHSPRSPDEGLIPHSTSPSLVASGAGYARMSPHPPRNFSLYPDYAEPPKAHSYRVQELDVPGRDANSFPMTHSTPLTRRSSYGEGPPSSSHSSYSSPSPHIVHTPFHSSSSDYWGSQHATNHTSPMLSGSLPSSSLLSDSQGSGMGYSQPVAHHYSKLP</sequence>
<feature type="compositionally biased region" description="Polar residues" evidence="3">
    <location>
        <begin position="482"/>
        <end position="499"/>
    </location>
</feature>
<evidence type="ECO:0000313" key="6">
    <source>
        <dbReference type="Proteomes" id="UP000292702"/>
    </source>
</evidence>
<feature type="compositionally biased region" description="Low complexity" evidence="3">
    <location>
        <begin position="456"/>
        <end position="476"/>
    </location>
</feature>
<protein>
    <recommendedName>
        <fullName evidence="4">Homeobox domain-containing protein</fullName>
    </recommendedName>
</protein>
<dbReference type="InterPro" id="IPR001356">
    <property type="entry name" value="HD"/>
</dbReference>
<dbReference type="Proteomes" id="UP000292702">
    <property type="component" value="Unassembled WGS sequence"/>
</dbReference>
<dbReference type="CDD" id="cd00086">
    <property type="entry name" value="homeodomain"/>
    <property type="match status" value="1"/>
</dbReference>
<feature type="compositionally biased region" description="Low complexity" evidence="3">
    <location>
        <begin position="27"/>
        <end position="47"/>
    </location>
</feature>
<feature type="compositionally biased region" description="Polar residues" evidence="3">
    <location>
        <begin position="444"/>
        <end position="455"/>
    </location>
</feature>
<dbReference type="GO" id="GO:0000981">
    <property type="term" value="F:DNA-binding transcription factor activity, RNA polymerase II-specific"/>
    <property type="evidence" value="ECO:0007669"/>
    <property type="project" value="TreeGrafter"/>
</dbReference>
<dbReference type="InterPro" id="IPR009057">
    <property type="entry name" value="Homeodomain-like_sf"/>
</dbReference>
<feature type="region of interest" description="Disordered" evidence="3">
    <location>
        <begin position="354"/>
        <end position="404"/>
    </location>
</feature>
<dbReference type="AlphaFoldDB" id="A0A4R0R682"/>
<dbReference type="GO" id="GO:0005634">
    <property type="term" value="C:nucleus"/>
    <property type="evidence" value="ECO:0007669"/>
    <property type="project" value="UniProtKB-SubCell"/>
</dbReference>
<accession>A0A4R0R682</accession>
<keyword evidence="1 2" id="KW-0371">Homeobox</keyword>
<organism evidence="5 6">
    <name type="scientific">Steccherinum ochraceum</name>
    <dbReference type="NCBI Taxonomy" id="92696"/>
    <lineage>
        <taxon>Eukaryota</taxon>
        <taxon>Fungi</taxon>
        <taxon>Dikarya</taxon>
        <taxon>Basidiomycota</taxon>
        <taxon>Agaricomycotina</taxon>
        <taxon>Agaricomycetes</taxon>
        <taxon>Polyporales</taxon>
        <taxon>Steccherinaceae</taxon>
        <taxon>Steccherinum</taxon>
    </lineage>
</organism>
<feature type="compositionally biased region" description="Polar residues" evidence="3">
    <location>
        <begin position="370"/>
        <end position="380"/>
    </location>
</feature>
<dbReference type="Pfam" id="PF00046">
    <property type="entry name" value="Homeodomain"/>
    <property type="match status" value="1"/>
</dbReference>
<evidence type="ECO:0000256" key="1">
    <source>
        <dbReference type="PROSITE-ProRule" id="PRU00108"/>
    </source>
</evidence>
<feature type="region of interest" description="Disordered" evidence="3">
    <location>
        <begin position="1"/>
        <end position="108"/>
    </location>
</feature>
<dbReference type="PANTHER" id="PTHR46255">
    <property type="entry name" value="SHORT STATURE HOMEOBOX"/>
    <property type="match status" value="1"/>
</dbReference>
<keyword evidence="1 2" id="KW-0238">DNA-binding</keyword>
<dbReference type="SMART" id="SM00389">
    <property type="entry name" value="HOX"/>
    <property type="match status" value="1"/>
</dbReference>
<keyword evidence="1 2" id="KW-0539">Nucleus</keyword>
<dbReference type="InterPro" id="IPR057939">
    <property type="entry name" value="TRF2_HOY1_PH"/>
</dbReference>
<reference evidence="5 6" key="1">
    <citation type="submission" date="2018-11" db="EMBL/GenBank/DDBJ databases">
        <title>Genome assembly of Steccherinum ochraceum LE-BIN_3174, the white-rot fungus of the Steccherinaceae family (The Residual Polyporoid clade, Polyporales, Basidiomycota).</title>
        <authorList>
            <person name="Fedorova T.V."/>
            <person name="Glazunova O.A."/>
            <person name="Landesman E.O."/>
            <person name="Moiseenko K.V."/>
            <person name="Psurtseva N.V."/>
            <person name="Savinova O.S."/>
            <person name="Shakhova N.V."/>
            <person name="Tyazhelova T.V."/>
            <person name="Vasina D.V."/>
        </authorList>
    </citation>
    <scope>NUCLEOTIDE SEQUENCE [LARGE SCALE GENOMIC DNA]</scope>
    <source>
        <strain evidence="5 6">LE-BIN_3174</strain>
    </source>
</reference>
<keyword evidence="6" id="KW-1185">Reference proteome</keyword>
<feature type="compositionally biased region" description="Low complexity" evidence="3">
    <location>
        <begin position="62"/>
        <end position="71"/>
    </location>
</feature>
<evidence type="ECO:0000313" key="5">
    <source>
        <dbReference type="EMBL" id="TCD62892.1"/>
    </source>
</evidence>
<feature type="compositionally biased region" description="Low complexity" evidence="3">
    <location>
        <begin position="500"/>
        <end position="518"/>
    </location>
</feature>
<feature type="region of interest" description="Disordered" evidence="3">
    <location>
        <begin position="437"/>
        <end position="535"/>
    </location>
</feature>
<evidence type="ECO:0000256" key="2">
    <source>
        <dbReference type="RuleBase" id="RU000682"/>
    </source>
</evidence>
<dbReference type="InterPro" id="IPR052631">
    <property type="entry name" value="Paired_homeobox_Bicoid"/>
</dbReference>
<dbReference type="OrthoDB" id="6159439at2759"/>
<name>A0A4R0R682_9APHY</name>
<evidence type="ECO:0000256" key="3">
    <source>
        <dbReference type="SAM" id="MobiDB-lite"/>
    </source>
</evidence>
<feature type="region of interest" description="Disordered" evidence="3">
    <location>
        <begin position="133"/>
        <end position="153"/>
    </location>
</feature>
<dbReference type="GO" id="GO:1990837">
    <property type="term" value="F:sequence-specific double-stranded DNA binding"/>
    <property type="evidence" value="ECO:0007669"/>
    <property type="project" value="TreeGrafter"/>
</dbReference>
<dbReference type="EMBL" id="RWJN01000337">
    <property type="protein sequence ID" value="TCD62892.1"/>
    <property type="molecule type" value="Genomic_DNA"/>
</dbReference>
<evidence type="ECO:0000259" key="4">
    <source>
        <dbReference type="PROSITE" id="PS50071"/>
    </source>
</evidence>